<dbReference type="Gene3D" id="1.20.120.330">
    <property type="entry name" value="Nucleotidyltransferases domain 2"/>
    <property type="match status" value="1"/>
</dbReference>
<dbReference type="InterPro" id="IPR007842">
    <property type="entry name" value="HEPN_dom"/>
</dbReference>
<dbReference type="AlphaFoldDB" id="A0A367ZQS4"/>
<reference evidence="3 4" key="1">
    <citation type="submission" date="2018-05" db="EMBL/GenBank/DDBJ databases">
        <title>A metagenomic window into the 2 km-deep terrestrial subsurface aquifer revealed taxonomically and functionally diverse microbial community comprising novel uncultured bacterial lineages.</title>
        <authorList>
            <person name="Kadnikov V.V."/>
            <person name="Mardanov A.V."/>
            <person name="Beletsky A.V."/>
            <person name="Banks D."/>
            <person name="Pimenov N.V."/>
            <person name="Frank Y.A."/>
            <person name="Karnachuk O.V."/>
            <person name="Ravin N.V."/>
        </authorList>
    </citation>
    <scope>NUCLEOTIDE SEQUENCE [LARGE SCALE GENOMIC DNA]</scope>
    <source>
        <strain evidence="3">BY5</strain>
    </source>
</reference>
<gene>
    <name evidence="3" type="ORF">OZSIB_3603</name>
</gene>
<protein>
    <submittedName>
        <fullName evidence="3">HEPN domain-containing protein</fullName>
    </submittedName>
</protein>
<evidence type="ECO:0000259" key="2">
    <source>
        <dbReference type="Pfam" id="PF05168"/>
    </source>
</evidence>
<sequence length="139" mass="15886">MTDENKRLNIAEEWQRAAQAAAAARLLAEHGMVAEAVSRAYFRVFYTVRALLISVDREPRSHEGAQRFFNLAFVKPGLFPSADGRLVARLMKDRHDADDDASSVWTSEDFASLWPQLEDFCRRAEEYLRQGGWLPAIDR</sequence>
<dbReference type="PANTHER" id="PTHR36565:SF1">
    <property type="entry name" value="UPF0332 PROTEIN TM_1000"/>
    <property type="match status" value="1"/>
</dbReference>
<evidence type="ECO:0000313" key="4">
    <source>
        <dbReference type="Proteomes" id="UP000252355"/>
    </source>
</evidence>
<dbReference type="InterPro" id="IPR052226">
    <property type="entry name" value="UPF0332_toxin"/>
</dbReference>
<accession>A0A367ZQS4</accession>
<dbReference type="EMBL" id="QOQW01000008">
    <property type="protein sequence ID" value="RCK80099.1"/>
    <property type="molecule type" value="Genomic_DNA"/>
</dbReference>
<dbReference type="Pfam" id="PF05168">
    <property type="entry name" value="HEPN"/>
    <property type="match status" value="1"/>
</dbReference>
<proteinExistence type="inferred from homology"/>
<dbReference type="PANTHER" id="PTHR36565">
    <property type="entry name" value="UPF0332 PROTEIN TM_1000"/>
    <property type="match status" value="1"/>
</dbReference>
<organism evidence="3 4">
    <name type="scientific">Candidatus Ozemobacter sibiricus</name>
    <dbReference type="NCBI Taxonomy" id="2268124"/>
    <lineage>
        <taxon>Bacteria</taxon>
        <taxon>Candidatus Ozemobacteria</taxon>
        <taxon>Candidatus Ozemobacterales</taxon>
        <taxon>Candidatus Ozemobacteraceae</taxon>
        <taxon>Candidatus Ozemobacter</taxon>
    </lineage>
</organism>
<evidence type="ECO:0000256" key="1">
    <source>
        <dbReference type="ARBA" id="ARBA00038248"/>
    </source>
</evidence>
<comment type="similarity">
    <text evidence="1">Belongs to the UPF0332 family.</text>
</comment>
<evidence type="ECO:0000313" key="3">
    <source>
        <dbReference type="EMBL" id="RCK80099.1"/>
    </source>
</evidence>
<name>A0A367ZQS4_9BACT</name>
<dbReference type="Proteomes" id="UP000252355">
    <property type="component" value="Unassembled WGS sequence"/>
</dbReference>
<comment type="caution">
    <text evidence="3">The sequence shown here is derived from an EMBL/GenBank/DDBJ whole genome shotgun (WGS) entry which is preliminary data.</text>
</comment>
<feature type="domain" description="HEPN" evidence="2">
    <location>
        <begin position="12"/>
        <end position="124"/>
    </location>
</feature>